<proteinExistence type="predicted"/>
<protein>
    <submittedName>
        <fullName evidence="1">Cloroperoxidase</fullName>
    </submittedName>
</protein>
<accession>A0ACB8QTC6</accession>
<comment type="caution">
    <text evidence="1">The sequence shown here is derived from an EMBL/GenBank/DDBJ whole genome shotgun (WGS) entry which is preliminary data.</text>
</comment>
<dbReference type="EMBL" id="MU273494">
    <property type="protein sequence ID" value="KAI0034800.1"/>
    <property type="molecule type" value="Genomic_DNA"/>
</dbReference>
<evidence type="ECO:0000313" key="2">
    <source>
        <dbReference type="Proteomes" id="UP000814128"/>
    </source>
</evidence>
<keyword evidence="2" id="KW-1185">Reference proteome</keyword>
<organism evidence="1 2">
    <name type="scientific">Vararia minispora EC-137</name>
    <dbReference type="NCBI Taxonomy" id="1314806"/>
    <lineage>
        <taxon>Eukaryota</taxon>
        <taxon>Fungi</taxon>
        <taxon>Dikarya</taxon>
        <taxon>Basidiomycota</taxon>
        <taxon>Agaricomycotina</taxon>
        <taxon>Agaricomycetes</taxon>
        <taxon>Russulales</taxon>
        <taxon>Lachnocladiaceae</taxon>
        <taxon>Vararia</taxon>
    </lineage>
</organism>
<reference evidence="1" key="2">
    <citation type="journal article" date="2022" name="New Phytol.">
        <title>Evolutionary transition to the ectomycorrhizal habit in the genomes of a hyperdiverse lineage of mushroom-forming fungi.</title>
        <authorList>
            <person name="Looney B."/>
            <person name="Miyauchi S."/>
            <person name="Morin E."/>
            <person name="Drula E."/>
            <person name="Courty P.E."/>
            <person name="Kohler A."/>
            <person name="Kuo A."/>
            <person name="LaButti K."/>
            <person name="Pangilinan J."/>
            <person name="Lipzen A."/>
            <person name="Riley R."/>
            <person name="Andreopoulos W."/>
            <person name="He G."/>
            <person name="Johnson J."/>
            <person name="Nolan M."/>
            <person name="Tritt A."/>
            <person name="Barry K.W."/>
            <person name="Grigoriev I.V."/>
            <person name="Nagy L.G."/>
            <person name="Hibbett D."/>
            <person name="Henrissat B."/>
            <person name="Matheny P.B."/>
            <person name="Labbe J."/>
            <person name="Martin F.M."/>
        </authorList>
    </citation>
    <scope>NUCLEOTIDE SEQUENCE</scope>
    <source>
        <strain evidence="1">EC-137</strain>
    </source>
</reference>
<evidence type="ECO:0000313" key="1">
    <source>
        <dbReference type="EMBL" id="KAI0034800.1"/>
    </source>
</evidence>
<dbReference type="Proteomes" id="UP000814128">
    <property type="component" value="Unassembled WGS sequence"/>
</dbReference>
<reference evidence="1" key="1">
    <citation type="submission" date="2021-02" db="EMBL/GenBank/DDBJ databases">
        <authorList>
            <consortium name="DOE Joint Genome Institute"/>
            <person name="Ahrendt S."/>
            <person name="Looney B.P."/>
            <person name="Miyauchi S."/>
            <person name="Morin E."/>
            <person name="Drula E."/>
            <person name="Courty P.E."/>
            <person name="Chicoki N."/>
            <person name="Fauchery L."/>
            <person name="Kohler A."/>
            <person name="Kuo A."/>
            <person name="Labutti K."/>
            <person name="Pangilinan J."/>
            <person name="Lipzen A."/>
            <person name="Riley R."/>
            <person name="Andreopoulos W."/>
            <person name="He G."/>
            <person name="Johnson J."/>
            <person name="Barry K.W."/>
            <person name="Grigoriev I.V."/>
            <person name="Nagy L."/>
            <person name="Hibbett D."/>
            <person name="Henrissat B."/>
            <person name="Matheny P.B."/>
            <person name="Labbe J."/>
            <person name="Martin F."/>
        </authorList>
    </citation>
    <scope>NUCLEOTIDE SEQUENCE</scope>
    <source>
        <strain evidence="1">EC-137</strain>
    </source>
</reference>
<sequence>MTFILTVRRLSRALVRNVFELGYFTWLMGWDFSLFILNIVTPKRPEGKVVYQGNDGHGGIWPEYIPPAKGASRCSCPALNAMANHGIIARDGRNISFKELSEKIIKSYNFSPTFCLFVPRYIAHILGRSYTNDRFDLADIDVHNGIEHDASLFRDDTFHTFYQGLPSARLVTEFLACATGPAPKPPKLEVHYPTDAPQAPYNALTDKIALDTTLTKADLSRAIGRRRVEAKQNNPQYSQDFTHKNFGSSNASTLLLIFGGRTRDLATFLIEERLPTGWEPRLRDRFGLTLTKFNMTVFPVEMGIKEEVEEPLNLM</sequence>
<gene>
    <name evidence="1" type="ORF">K488DRAFT_83643</name>
</gene>
<name>A0ACB8QTC6_9AGAM</name>